<dbReference type="CDD" id="cd00009">
    <property type="entry name" value="AAA"/>
    <property type="match status" value="1"/>
</dbReference>
<comment type="caution">
    <text evidence="9">The sequence shown here is derived from an EMBL/GenBank/DDBJ whole genome shotgun (WGS) entry which is preliminary data.</text>
</comment>
<feature type="domain" description="Sigma-54 factor interaction" evidence="7">
    <location>
        <begin position="144"/>
        <end position="342"/>
    </location>
</feature>
<evidence type="ECO:0000259" key="7">
    <source>
        <dbReference type="PROSITE" id="PS50045"/>
    </source>
</evidence>
<dbReference type="RefSeq" id="WP_367876329.1">
    <property type="nucleotide sequence ID" value="NZ_JBFNXX010000002.1"/>
</dbReference>
<dbReference type="Gene3D" id="1.10.8.60">
    <property type="match status" value="1"/>
</dbReference>
<dbReference type="Pfam" id="PF00072">
    <property type="entry name" value="Response_reg"/>
    <property type="match status" value="1"/>
</dbReference>
<dbReference type="Gene3D" id="1.10.10.60">
    <property type="entry name" value="Homeodomain-like"/>
    <property type="match status" value="1"/>
</dbReference>
<evidence type="ECO:0000256" key="1">
    <source>
        <dbReference type="ARBA" id="ARBA00022741"/>
    </source>
</evidence>
<keyword evidence="5" id="KW-0804">Transcription</keyword>
<feature type="modified residue" description="4-aspartylphosphate" evidence="6">
    <location>
        <position position="53"/>
    </location>
</feature>
<evidence type="ECO:0000256" key="4">
    <source>
        <dbReference type="ARBA" id="ARBA00023015"/>
    </source>
</evidence>
<dbReference type="Pfam" id="PF14532">
    <property type="entry name" value="Sigma54_activ_2"/>
    <property type="match status" value="1"/>
</dbReference>
<dbReference type="SUPFAM" id="SSF52172">
    <property type="entry name" value="CheY-like"/>
    <property type="match status" value="1"/>
</dbReference>
<keyword evidence="3" id="KW-0902">Two-component regulatory system</keyword>
<dbReference type="Gene3D" id="3.40.50.300">
    <property type="entry name" value="P-loop containing nucleotide triphosphate hydrolases"/>
    <property type="match status" value="1"/>
</dbReference>
<dbReference type="InterPro" id="IPR011006">
    <property type="entry name" value="CheY-like_superfamily"/>
</dbReference>
<dbReference type="PANTHER" id="PTHR32071:SF57">
    <property type="entry name" value="C4-DICARBOXYLATE TRANSPORT TRANSCRIPTIONAL REGULATORY PROTEIN DCTD"/>
    <property type="match status" value="1"/>
</dbReference>
<dbReference type="CDD" id="cd17549">
    <property type="entry name" value="REC_DctD-like"/>
    <property type="match status" value="1"/>
</dbReference>
<keyword evidence="10" id="KW-1185">Reference proteome</keyword>
<dbReference type="Gene3D" id="3.40.50.2300">
    <property type="match status" value="1"/>
</dbReference>
<keyword evidence="2" id="KW-0067">ATP-binding</keyword>
<evidence type="ECO:0000313" key="9">
    <source>
        <dbReference type="EMBL" id="MEW9918626.1"/>
    </source>
</evidence>
<dbReference type="SUPFAM" id="SSF46689">
    <property type="entry name" value="Homeodomain-like"/>
    <property type="match status" value="1"/>
</dbReference>
<gene>
    <name evidence="9" type="ORF">AB2B41_03355</name>
</gene>
<feature type="domain" description="Response regulatory" evidence="8">
    <location>
        <begin position="4"/>
        <end position="118"/>
    </location>
</feature>
<reference evidence="9 10" key="1">
    <citation type="submission" date="2024-07" db="EMBL/GenBank/DDBJ databases">
        <title>Marimonas sp.nov., isolated from tidal-flat sediment.</title>
        <authorList>
            <person name="Jayan J.N."/>
            <person name="Lee S.S."/>
        </authorList>
    </citation>
    <scope>NUCLEOTIDE SEQUENCE [LARGE SCALE GENOMIC DNA]</scope>
    <source>
        <strain evidence="9 10">MJW-29</strain>
    </source>
</reference>
<evidence type="ECO:0000313" key="10">
    <source>
        <dbReference type="Proteomes" id="UP001556098"/>
    </source>
</evidence>
<protein>
    <submittedName>
        <fullName evidence="9">Sigma-54-dependent transcriptional regulator</fullName>
    </submittedName>
</protein>
<name>A0ABV3RIC2_9RHOB</name>
<accession>A0ABV3RIC2</accession>
<dbReference type="InterPro" id="IPR009057">
    <property type="entry name" value="Homeodomain-like_sf"/>
</dbReference>
<evidence type="ECO:0000256" key="6">
    <source>
        <dbReference type="PROSITE-ProRule" id="PRU00169"/>
    </source>
</evidence>
<dbReference type="Proteomes" id="UP001556098">
    <property type="component" value="Unassembled WGS sequence"/>
</dbReference>
<dbReference type="PRINTS" id="PR01590">
    <property type="entry name" value="HTHFIS"/>
</dbReference>
<evidence type="ECO:0000256" key="2">
    <source>
        <dbReference type="ARBA" id="ARBA00022840"/>
    </source>
</evidence>
<dbReference type="PROSITE" id="PS50045">
    <property type="entry name" value="SIGMA54_INTERACT_4"/>
    <property type="match status" value="1"/>
</dbReference>
<dbReference type="SMART" id="SM00448">
    <property type="entry name" value="REC"/>
    <property type="match status" value="1"/>
</dbReference>
<dbReference type="PANTHER" id="PTHR32071">
    <property type="entry name" value="TRANSCRIPTIONAL REGULATORY PROTEIN"/>
    <property type="match status" value="1"/>
</dbReference>
<dbReference type="Pfam" id="PF25601">
    <property type="entry name" value="AAA_lid_14"/>
    <property type="match status" value="1"/>
</dbReference>
<keyword evidence="4" id="KW-0805">Transcription regulation</keyword>
<dbReference type="InterPro" id="IPR002078">
    <property type="entry name" value="Sigma_54_int"/>
</dbReference>
<dbReference type="InterPro" id="IPR027417">
    <property type="entry name" value="P-loop_NTPase"/>
</dbReference>
<dbReference type="InterPro" id="IPR002197">
    <property type="entry name" value="HTH_Fis"/>
</dbReference>
<dbReference type="InterPro" id="IPR058031">
    <property type="entry name" value="AAA_lid_NorR"/>
</dbReference>
<proteinExistence type="predicted"/>
<dbReference type="PROSITE" id="PS50110">
    <property type="entry name" value="RESPONSE_REGULATORY"/>
    <property type="match status" value="1"/>
</dbReference>
<evidence type="ECO:0000256" key="5">
    <source>
        <dbReference type="ARBA" id="ARBA00023163"/>
    </source>
</evidence>
<keyword evidence="6" id="KW-0597">Phosphoprotein</keyword>
<organism evidence="9 10">
    <name type="scientific">Sulfitobacter sediminis</name>
    <dbReference type="NCBI Taxonomy" id="3234186"/>
    <lineage>
        <taxon>Bacteria</taxon>
        <taxon>Pseudomonadati</taxon>
        <taxon>Pseudomonadota</taxon>
        <taxon>Alphaproteobacteria</taxon>
        <taxon>Rhodobacterales</taxon>
        <taxon>Roseobacteraceae</taxon>
        <taxon>Sulfitobacter</taxon>
    </lineage>
</organism>
<evidence type="ECO:0000256" key="3">
    <source>
        <dbReference type="ARBA" id="ARBA00023012"/>
    </source>
</evidence>
<evidence type="ECO:0000259" key="8">
    <source>
        <dbReference type="PROSITE" id="PS50110"/>
    </source>
</evidence>
<sequence length="409" mass="43803">MSGQVLLVDDDAAVREALAQTLELADLHPIAAGSFVAAKDRITPAFEGVILSDIRMPGRDGFHLLDYAQGQDPDLPVILLTGEGDIPMAVSAMGKGAFGFLEKPCAPAELISTLERALKTRALVLENRRLRHLVETGDPAARMLFGTSELAERLRAQVRIVAQAEGDALVTGAPGSGISKVAEVIHLSSVRSKAPFVKRAAAALTPDELNAALREAESGSLFIDEVSHLPPQAQLALSEADSALNGVCLIAGNTRDLAAEMQAGRFNADLYYRLEALSVRIPSLAERPEDIPVMFRRYVAQAAEQAGLQAPEVTPGVIAGLMARDWPGNARALMSAAMRFVMGLPEGITPDATMGLTEQMSMIEQSLLETALRRAKGQASAAAEALKLPRKTFYDKLARYGLRAEDFRQ</sequence>
<keyword evidence="1" id="KW-0547">Nucleotide-binding</keyword>
<dbReference type="InterPro" id="IPR001789">
    <property type="entry name" value="Sig_transdc_resp-reg_receiver"/>
</dbReference>
<dbReference type="EMBL" id="JBFNXX010000002">
    <property type="protein sequence ID" value="MEW9918626.1"/>
    <property type="molecule type" value="Genomic_DNA"/>
</dbReference>
<dbReference type="SUPFAM" id="SSF52540">
    <property type="entry name" value="P-loop containing nucleoside triphosphate hydrolases"/>
    <property type="match status" value="1"/>
</dbReference>
<dbReference type="Pfam" id="PF02954">
    <property type="entry name" value="HTH_8"/>
    <property type="match status" value="1"/>
</dbReference>